<dbReference type="SUPFAM" id="SSF54534">
    <property type="entry name" value="FKBP-like"/>
    <property type="match status" value="2"/>
</dbReference>
<evidence type="ECO:0000256" key="6">
    <source>
        <dbReference type="RuleBase" id="RU003915"/>
    </source>
</evidence>
<dbReference type="PANTHER" id="PTHR43811:SF19">
    <property type="entry name" value="39 KDA FK506-BINDING NUCLEAR PROTEIN"/>
    <property type="match status" value="1"/>
</dbReference>
<dbReference type="EMBL" id="JBHRYQ010000001">
    <property type="protein sequence ID" value="MFC3812011.1"/>
    <property type="molecule type" value="Genomic_DNA"/>
</dbReference>
<protein>
    <recommendedName>
        <fullName evidence="6">Peptidyl-prolyl cis-trans isomerase</fullName>
        <ecNumber evidence="6">5.2.1.8</ecNumber>
    </recommendedName>
</protein>
<dbReference type="InterPro" id="IPR001179">
    <property type="entry name" value="PPIase_FKBP_dom"/>
</dbReference>
<dbReference type="Proteomes" id="UP001595616">
    <property type="component" value="Unassembled WGS sequence"/>
</dbReference>
<comment type="caution">
    <text evidence="8">The sequence shown here is derived from an EMBL/GenBank/DDBJ whole genome shotgun (WGS) entry which is preliminary data.</text>
</comment>
<feature type="domain" description="PPIase FKBP-type" evidence="7">
    <location>
        <begin position="48"/>
        <end position="138"/>
    </location>
</feature>
<evidence type="ECO:0000313" key="9">
    <source>
        <dbReference type="Proteomes" id="UP001595616"/>
    </source>
</evidence>
<dbReference type="Pfam" id="PF00254">
    <property type="entry name" value="FKBP_C"/>
    <property type="match status" value="2"/>
</dbReference>
<sequence>MKLSSSFLALLILGGLTSCDKFKITTTEEGDRLIIHEKGKSGKTAKEGDFLTFDMVIKSSTDSVLKDSYKDGQPLMMPLQKGQFKGSFESGLAHIGEGDSTTVLVSADSLFTMMNQPFPPGISKGTDLKFTVKMRKVQTQEEFQKEIADKKANEGKYIEDYVNKSLKGAVKTPEGLYYSEKTAGNGATPVKGDTVVVSYVGKFLDGKEFDKSELGQPFSFPVGMGYVIPGWDKALMMMKPGSKRTFVIPSTLAYGEQGAGGVIPPNTPLVFDIELVSVKK</sequence>
<dbReference type="GO" id="GO:0003755">
    <property type="term" value="F:peptidyl-prolyl cis-trans isomerase activity"/>
    <property type="evidence" value="ECO:0007669"/>
    <property type="project" value="UniProtKB-EC"/>
</dbReference>
<feature type="domain" description="PPIase FKBP-type" evidence="7">
    <location>
        <begin position="192"/>
        <end position="279"/>
    </location>
</feature>
<evidence type="ECO:0000256" key="1">
    <source>
        <dbReference type="ARBA" id="ARBA00000971"/>
    </source>
</evidence>
<evidence type="ECO:0000259" key="7">
    <source>
        <dbReference type="PROSITE" id="PS50059"/>
    </source>
</evidence>
<keyword evidence="4 5" id="KW-0413">Isomerase</keyword>
<dbReference type="PROSITE" id="PS50059">
    <property type="entry name" value="FKBP_PPIASE"/>
    <property type="match status" value="2"/>
</dbReference>
<dbReference type="PANTHER" id="PTHR43811">
    <property type="entry name" value="FKBP-TYPE PEPTIDYL-PROLYL CIS-TRANS ISOMERASE FKPA"/>
    <property type="match status" value="1"/>
</dbReference>
<evidence type="ECO:0000313" key="8">
    <source>
        <dbReference type="EMBL" id="MFC3812011.1"/>
    </source>
</evidence>
<evidence type="ECO:0000256" key="4">
    <source>
        <dbReference type="ARBA" id="ARBA00023235"/>
    </source>
</evidence>
<evidence type="ECO:0000256" key="5">
    <source>
        <dbReference type="PROSITE-ProRule" id="PRU00277"/>
    </source>
</evidence>
<dbReference type="PROSITE" id="PS51257">
    <property type="entry name" value="PROKAR_LIPOPROTEIN"/>
    <property type="match status" value="1"/>
</dbReference>
<dbReference type="InterPro" id="IPR046357">
    <property type="entry name" value="PPIase_dom_sf"/>
</dbReference>
<name>A0ABV7YYM1_9BACT</name>
<dbReference type="Gene3D" id="3.10.50.40">
    <property type="match status" value="2"/>
</dbReference>
<accession>A0ABV7YYM1</accession>
<dbReference type="RefSeq" id="WP_379838871.1">
    <property type="nucleotide sequence ID" value="NZ_JBHRYQ010000001.1"/>
</dbReference>
<evidence type="ECO:0000256" key="3">
    <source>
        <dbReference type="ARBA" id="ARBA00023110"/>
    </source>
</evidence>
<reference evidence="9" key="1">
    <citation type="journal article" date="2019" name="Int. J. Syst. Evol. Microbiol.">
        <title>The Global Catalogue of Microorganisms (GCM) 10K type strain sequencing project: providing services to taxonomists for standard genome sequencing and annotation.</title>
        <authorList>
            <consortium name="The Broad Institute Genomics Platform"/>
            <consortium name="The Broad Institute Genome Sequencing Center for Infectious Disease"/>
            <person name="Wu L."/>
            <person name="Ma J."/>
        </authorList>
    </citation>
    <scope>NUCLEOTIDE SEQUENCE [LARGE SCALE GENOMIC DNA]</scope>
    <source>
        <strain evidence="9">CECT 7956</strain>
    </source>
</reference>
<proteinExistence type="inferred from homology"/>
<keyword evidence="9" id="KW-1185">Reference proteome</keyword>
<comment type="catalytic activity">
    <reaction evidence="1 5 6">
        <text>[protein]-peptidylproline (omega=180) = [protein]-peptidylproline (omega=0)</text>
        <dbReference type="Rhea" id="RHEA:16237"/>
        <dbReference type="Rhea" id="RHEA-COMP:10747"/>
        <dbReference type="Rhea" id="RHEA-COMP:10748"/>
        <dbReference type="ChEBI" id="CHEBI:83833"/>
        <dbReference type="ChEBI" id="CHEBI:83834"/>
        <dbReference type="EC" id="5.2.1.8"/>
    </reaction>
</comment>
<keyword evidence="3 5" id="KW-0697">Rotamase</keyword>
<gene>
    <name evidence="8" type="ORF">ACFOOI_15225</name>
</gene>
<dbReference type="EC" id="5.2.1.8" evidence="6"/>
<organism evidence="8 9">
    <name type="scientific">Lacihabitans lacunae</name>
    <dbReference type="NCBI Taxonomy" id="1028214"/>
    <lineage>
        <taxon>Bacteria</taxon>
        <taxon>Pseudomonadati</taxon>
        <taxon>Bacteroidota</taxon>
        <taxon>Cytophagia</taxon>
        <taxon>Cytophagales</taxon>
        <taxon>Leadbetterellaceae</taxon>
        <taxon>Lacihabitans</taxon>
    </lineage>
</organism>
<evidence type="ECO:0000256" key="2">
    <source>
        <dbReference type="ARBA" id="ARBA00006577"/>
    </source>
</evidence>
<comment type="similarity">
    <text evidence="2 6">Belongs to the FKBP-type PPIase family.</text>
</comment>